<dbReference type="InterPro" id="IPR028098">
    <property type="entry name" value="Glyco_trans_4-like_N"/>
</dbReference>
<dbReference type="AlphaFoldDB" id="A0A1S1U4W0"/>
<reference evidence="3 4" key="1">
    <citation type="submission" date="2015-06" db="EMBL/GenBank/DDBJ databases">
        <title>Draft genome sequencing of a biphenyl-degrading bacterium, Janthinobacterium lividum MEG1.</title>
        <authorList>
            <person name="Shimodaira J."/>
            <person name="Hatta T."/>
        </authorList>
    </citation>
    <scope>NUCLEOTIDE SEQUENCE [LARGE SCALE GENOMIC DNA]</scope>
    <source>
        <strain evidence="3 4">MEG1</strain>
    </source>
</reference>
<feature type="domain" description="Glycosyl transferase family 1" evidence="1">
    <location>
        <begin position="214"/>
        <end position="370"/>
    </location>
</feature>
<dbReference type="Pfam" id="PF00534">
    <property type="entry name" value="Glycos_transf_1"/>
    <property type="match status" value="1"/>
</dbReference>
<name>A0A1S1U4W0_9BURK</name>
<dbReference type="InterPro" id="IPR001296">
    <property type="entry name" value="Glyco_trans_1"/>
</dbReference>
<dbReference type="GO" id="GO:0016758">
    <property type="term" value="F:hexosyltransferase activity"/>
    <property type="evidence" value="ECO:0007669"/>
    <property type="project" value="TreeGrafter"/>
</dbReference>
<evidence type="ECO:0000259" key="2">
    <source>
        <dbReference type="Pfam" id="PF13579"/>
    </source>
</evidence>
<sequence length="400" mass="43957">MKILLVCAAFPPRGKGGGPEGSFMIASGLLAQGHEVRVVTVGDAAGVEQYKGVEVHIMRSPNVYWDYFFTKRPAALKMLWHVLENFNPRAYWRLRPHVKAFRPDVVMTVSIENINVATWLLARMHKVPVVHVIQSYFLACWRGGLFKNGANCTGQCGSCKVLSVGKKPMSHLVDGVFGETRFVVDQHLELGYFKHATSAVIPGPVFPIAGRVPKARDGKLVVGYMGVLAPHKGVDVLADAARLMGPNSNVRFLIGGTGEDEAYVASLREKFGDADVEFMGWVKPDDVYPLFDVLVVPSKWKEPFGRIVVEALAYGVPVICARSGGIAESIRENENGYTFASGQHDELITLLRDVLEPDEPARMRLAQNALQHSHRFDIGTIAARISDFVSATVASYKARP</sequence>
<dbReference type="InterPro" id="IPR050194">
    <property type="entry name" value="Glycosyltransferase_grp1"/>
</dbReference>
<gene>
    <name evidence="3" type="ORF">AKG95_21135</name>
</gene>
<protein>
    <submittedName>
        <fullName evidence="3">Uncharacterized protein</fullName>
    </submittedName>
</protein>
<evidence type="ECO:0000259" key="1">
    <source>
        <dbReference type="Pfam" id="PF00534"/>
    </source>
</evidence>
<proteinExistence type="predicted"/>
<dbReference type="RefSeq" id="WP_071078893.1">
    <property type="nucleotide sequence ID" value="NZ_LFKP01000011.1"/>
</dbReference>
<accession>A0A1S1U4W0</accession>
<dbReference type="PANTHER" id="PTHR45947:SF3">
    <property type="entry name" value="SULFOQUINOVOSYL TRANSFERASE SQD2"/>
    <property type="match status" value="1"/>
</dbReference>
<feature type="domain" description="Glycosyltransferase subfamily 4-like N-terminal" evidence="2">
    <location>
        <begin position="24"/>
        <end position="201"/>
    </location>
</feature>
<evidence type="ECO:0000313" key="3">
    <source>
        <dbReference type="EMBL" id="OHV94824.1"/>
    </source>
</evidence>
<dbReference type="Proteomes" id="UP000179840">
    <property type="component" value="Unassembled WGS sequence"/>
</dbReference>
<dbReference type="PANTHER" id="PTHR45947">
    <property type="entry name" value="SULFOQUINOVOSYL TRANSFERASE SQD2"/>
    <property type="match status" value="1"/>
</dbReference>
<comment type="caution">
    <text evidence="3">The sequence shown here is derived from an EMBL/GenBank/DDBJ whole genome shotgun (WGS) entry which is preliminary data.</text>
</comment>
<dbReference type="Gene3D" id="3.40.50.2000">
    <property type="entry name" value="Glycogen Phosphorylase B"/>
    <property type="match status" value="2"/>
</dbReference>
<evidence type="ECO:0000313" key="4">
    <source>
        <dbReference type="Proteomes" id="UP000179840"/>
    </source>
</evidence>
<dbReference type="Pfam" id="PF13579">
    <property type="entry name" value="Glyco_trans_4_4"/>
    <property type="match status" value="1"/>
</dbReference>
<dbReference type="SUPFAM" id="SSF53756">
    <property type="entry name" value="UDP-Glycosyltransferase/glycogen phosphorylase"/>
    <property type="match status" value="1"/>
</dbReference>
<dbReference type="EMBL" id="LFKP01000011">
    <property type="protein sequence ID" value="OHV94824.1"/>
    <property type="molecule type" value="Genomic_DNA"/>
</dbReference>
<organism evidence="3 4">
    <name type="scientific">Janthinobacterium lividum</name>
    <dbReference type="NCBI Taxonomy" id="29581"/>
    <lineage>
        <taxon>Bacteria</taxon>
        <taxon>Pseudomonadati</taxon>
        <taxon>Pseudomonadota</taxon>
        <taxon>Betaproteobacteria</taxon>
        <taxon>Burkholderiales</taxon>
        <taxon>Oxalobacteraceae</taxon>
        <taxon>Janthinobacterium</taxon>
    </lineage>
</organism>